<accession>S7U9J7</accession>
<dbReference type="EMBL" id="ATHI01000031">
    <property type="protein sequence ID" value="EPR30619.1"/>
    <property type="molecule type" value="Genomic_DNA"/>
</dbReference>
<dbReference type="Pfam" id="PF08459">
    <property type="entry name" value="UvrC_RNaseH_dom"/>
    <property type="match status" value="1"/>
</dbReference>
<dbReference type="Proteomes" id="UP000014975">
    <property type="component" value="Unassembled WGS sequence"/>
</dbReference>
<evidence type="ECO:0000256" key="5">
    <source>
        <dbReference type="ARBA" id="ARBA00023204"/>
    </source>
</evidence>
<dbReference type="GO" id="GO:0009380">
    <property type="term" value="C:excinuclease repair complex"/>
    <property type="evidence" value="ECO:0007669"/>
    <property type="project" value="InterPro"/>
</dbReference>
<protein>
    <recommendedName>
        <fullName evidence="7">UvrABC system protein C</fullName>
        <shortName evidence="7">Protein UvrC</shortName>
    </recommendedName>
    <alternativeName>
        <fullName evidence="7">Excinuclease ABC subunit C</fullName>
    </alternativeName>
</protein>
<sequence length="602" mass="66221">MTDARTILLQAPDAPGVYLMKDAKGRVLYVGKAKRLKRRLASYFKAADVLEPKTRALMARVAAVDTLLTATEKEALLLENSLIKKHRPRYNIVLRDDKQYLLFRLSKGHPFPRLSVTRKVERDGSVYFGPFTSAAAAKETWRLIGRIFPLRKCTDRVMANRARPCLYHYMKQCLAPCVLDVPREEYAALVGKVEMLLSGRSGELVRDLTARMREASDALAFERAAELRDQIAAVRTTLERQATVIPGGGDMDVANVAASEGGLGLSLLFVREGRLIGQKSFFWAGRDSEDGQEAVAAALVQFYGPRRLIPPTVLVPWALRDETVAQVLAERREAQVWVRPPRSTPEKALLDMARKNAAQACATCRDGAGREALLDALARALRLGGPPERIECVDVSHLQGEATRAGHVVFAGGEPRPDDNRAYALEDVGGDDYRALAEWARRRIESGPPWPDLVLVDGGRGQVEAVRRVLAEAGHEGLFALAGIVKAGRGAAERGDTVFLPGRKNPLPIRPGGAEMLFLQRMRDAAHDFVIGRQRKARRKEAVKSDVLSLPGVGPKTARLLWDRFSSVDAMREASEDDLAALPGVGHKRAARLHETLRALVG</sequence>
<comment type="subunit">
    <text evidence="7">Interacts with UvrB in an incision complex.</text>
</comment>
<dbReference type="InterPro" id="IPR036876">
    <property type="entry name" value="UVR_dom_sf"/>
</dbReference>
<dbReference type="GO" id="GO:0003677">
    <property type="term" value="F:DNA binding"/>
    <property type="evidence" value="ECO:0007669"/>
    <property type="project" value="UniProtKB-UniRule"/>
</dbReference>
<dbReference type="AlphaFoldDB" id="S7U9J7"/>
<dbReference type="Gene3D" id="1.10.150.20">
    <property type="entry name" value="5' to 3' exonuclease, C-terminal subdomain"/>
    <property type="match status" value="1"/>
</dbReference>
<dbReference type="InterPro" id="IPR035901">
    <property type="entry name" value="GIY-YIG_endonuc_sf"/>
</dbReference>
<keyword evidence="3 7" id="KW-0228">DNA excision</keyword>
<dbReference type="Pfam" id="PF14520">
    <property type="entry name" value="HHH_5"/>
    <property type="match status" value="1"/>
</dbReference>
<keyword evidence="1 7" id="KW-0963">Cytoplasm</keyword>
<proteinExistence type="inferred from homology"/>
<dbReference type="InterPro" id="IPR010994">
    <property type="entry name" value="RuvA_2-like"/>
</dbReference>
<keyword evidence="12" id="KW-1185">Reference proteome</keyword>
<dbReference type="Gene3D" id="4.10.860.10">
    <property type="entry name" value="UVR domain"/>
    <property type="match status" value="1"/>
</dbReference>
<dbReference type="SMART" id="SM00465">
    <property type="entry name" value="GIYc"/>
    <property type="match status" value="1"/>
</dbReference>
<dbReference type="STRING" id="1121439.dsat_1341"/>
<dbReference type="RefSeq" id="WP_020888038.1">
    <property type="nucleotide sequence ID" value="NZ_ATHI01000031.1"/>
</dbReference>
<dbReference type="PANTHER" id="PTHR30562:SF1">
    <property type="entry name" value="UVRABC SYSTEM PROTEIN C"/>
    <property type="match status" value="1"/>
</dbReference>
<keyword evidence="4 7" id="KW-0267">Excision nuclease</keyword>
<dbReference type="HAMAP" id="MF_00203">
    <property type="entry name" value="UvrC"/>
    <property type="match status" value="1"/>
</dbReference>
<dbReference type="GO" id="GO:0009381">
    <property type="term" value="F:excinuclease ABC activity"/>
    <property type="evidence" value="ECO:0007669"/>
    <property type="project" value="UniProtKB-UniRule"/>
</dbReference>
<dbReference type="PANTHER" id="PTHR30562">
    <property type="entry name" value="UVRC/OXIDOREDUCTASE"/>
    <property type="match status" value="1"/>
</dbReference>
<dbReference type="Gene3D" id="3.40.1440.10">
    <property type="entry name" value="GIY-YIG endonuclease"/>
    <property type="match status" value="1"/>
</dbReference>
<evidence type="ECO:0000313" key="11">
    <source>
        <dbReference type="EMBL" id="EPR30619.1"/>
    </source>
</evidence>
<comment type="caution">
    <text evidence="11">The sequence shown here is derived from an EMBL/GenBank/DDBJ whole genome shotgun (WGS) entry which is preliminary data.</text>
</comment>
<dbReference type="SUPFAM" id="SSF47781">
    <property type="entry name" value="RuvA domain 2-like"/>
    <property type="match status" value="1"/>
</dbReference>
<name>S7U9J7_9BACT</name>
<evidence type="ECO:0000259" key="9">
    <source>
        <dbReference type="PROSITE" id="PS50164"/>
    </source>
</evidence>
<dbReference type="PROSITE" id="PS50165">
    <property type="entry name" value="UVRC"/>
    <property type="match status" value="1"/>
</dbReference>
<dbReference type="PATRIC" id="fig|1121439.3.peg.2723"/>
<comment type="similarity">
    <text evidence="7">Belongs to the UvrC family.</text>
</comment>
<dbReference type="Pfam" id="PF02151">
    <property type="entry name" value="UVR"/>
    <property type="match status" value="1"/>
</dbReference>
<dbReference type="GO" id="GO:0006289">
    <property type="term" value="P:nucleotide-excision repair"/>
    <property type="evidence" value="ECO:0007669"/>
    <property type="project" value="UniProtKB-UniRule"/>
</dbReference>
<feature type="domain" description="UVR" evidence="8">
    <location>
        <begin position="202"/>
        <end position="237"/>
    </location>
</feature>
<gene>
    <name evidence="7" type="primary">uvrC</name>
    <name evidence="11" type="ORF">dsat_1341</name>
</gene>
<dbReference type="GO" id="GO:0005737">
    <property type="term" value="C:cytoplasm"/>
    <property type="evidence" value="ECO:0007669"/>
    <property type="project" value="UniProtKB-SubCell"/>
</dbReference>
<feature type="domain" description="GIY-YIG" evidence="9">
    <location>
        <begin position="13"/>
        <end position="92"/>
    </location>
</feature>
<dbReference type="FunFam" id="3.40.1440.10:FF:000001">
    <property type="entry name" value="UvrABC system protein C"/>
    <property type="match status" value="1"/>
</dbReference>
<evidence type="ECO:0000256" key="1">
    <source>
        <dbReference type="ARBA" id="ARBA00022490"/>
    </source>
</evidence>
<dbReference type="PROSITE" id="PS50151">
    <property type="entry name" value="UVR"/>
    <property type="match status" value="1"/>
</dbReference>
<evidence type="ECO:0000256" key="4">
    <source>
        <dbReference type="ARBA" id="ARBA00022881"/>
    </source>
</evidence>
<keyword evidence="2 7" id="KW-0227">DNA damage</keyword>
<dbReference type="Gene3D" id="3.30.420.340">
    <property type="entry name" value="UvrC, RNAse H endonuclease domain"/>
    <property type="match status" value="1"/>
</dbReference>
<dbReference type="OrthoDB" id="9804933at2"/>
<dbReference type="SMART" id="SM00278">
    <property type="entry name" value="HhH1"/>
    <property type="match status" value="2"/>
</dbReference>
<dbReference type="InterPro" id="IPR003583">
    <property type="entry name" value="Hlx-hairpin-Hlx_DNA-bd_motif"/>
</dbReference>
<evidence type="ECO:0000256" key="7">
    <source>
        <dbReference type="HAMAP-Rule" id="MF_00203"/>
    </source>
</evidence>
<evidence type="ECO:0000259" key="10">
    <source>
        <dbReference type="PROSITE" id="PS50165"/>
    </source>
</evidence>
<evidence type="ECO:0000256" key="6">
    <source>
        <dbReference type="ARBA" id="ARBA00023236"/>
    </source>
</evidence>
<dbReference type="InterPro" id="IPR001162">
    <property type="entry name" value="UvrC_RNase_H_dom"/>
</dbReference>
<dbReference type="GO" id="GO:0009432">
    <property type="term" value="P:SOS response"/>
    <property type="evidence" value="ECO:0007669"/>
    <property type="project" value="UniProtKB-UniRule"/>
</dbReference>
<dbReference type="InterPro" id="IPR000305">
    <property type="entry name" value="GIY-YIG_endonuc"/>
</dbReference>
<dbReference type="InterPro" id="IPR047296">
    <property type="entry name" value="GIY-YIG_UvrC_Cho"/>
</dbReference>
<evidence type="ECO:0000256" key="2">
    <source>
        <dbReference type="ARBA" id="ARBA00022763"/>
    </source>
</evidence>
<dbReference type="Pfam" id="PF01541">
    <property type="entry name" value="GIY-YIG"/>
    <property type="match status" value="1"/>
</dbReference>
<dbReference type="InterPro" id="IPR001943">
    <property type="entry name" value="UVR_dom"/>
</dbReference>
<reference evidence="11 12" key="1">
    <citation type="journal article" date="2013" name="Genome Announc.">
        <title>Draft genome sequences for three mercury-methylating, sulfate-reducing bacteria.</title>
        <authorList>
            <person name="Brown S.D."/>
            <person name="Hurt R.A.Jr."/>
            <person name="Gilmour C.C."/>
            <person name="Elias D.A."/>
        </authorList>
    </citation>
    <scope>NUCLEOTIDE SEQUENCE [LARGE SCALE GENOMIC DNA]</scope>
    <source>
        <strain evidence="11 12">DSM 16529</strain>
    </source>
</reference>
<dbReference type="Pfam" id="PF22920">
    <property type="entry name" value="UvrC_RNaseH"/>
    <property type="match status" value="1"/>
</dbReference>
<feature type="domain" description="UvrC family homology region profile" evidence="10">
    <location>
        <begin position="253"/>
        <end position="470"/>
    </location>
</feature>
<dbReference type="SUPFAM" id="SSF82771">
    <property type="entry name" value="GIY-YIG endonuclease"/>
    <property type="match status" value="1"/>
</dbReference>
<comment type="subcellular location">
    <subcellularLocation>
        <location evidence="7">Cytoplasm</location>
    </subcellularLocation>
</comment>
<organism evidence="11 12">
    <name type="scientific">Alkalidesulfovibrio alkalitolerans DSM 16529</name>
    <dbReference type="NCBI Taxonomy" id="1121439"/>
    <lineage>
        <taxon>Bacteria</taxon>
        <taxon>Pseudomonadati</taxon>
        <taxon>Thermodesulfobacteriota</taxon>
        <taxon>Desulfovibrionia</taxon>
        <taxon>Desulfovibrionales</taxon>
        <taxon>Desulfovibrionaceae</taxon>
        <taxon>Alkalidesulfovibrio</taxon>
    </lineage>
</organism>
<keyword evidence="5 7" id="KW-0234">DNA repair</keyword>
<evidence type="ECO:0000313" key="12">
    <source>
        <dbReference type="Proteomes" id="UP000014975"/>
    </source>
</evidence>
<dbReference type="InterPro" id="IPR050066">
    <property type="entry name" value="UvrABC_protein_C"/>
</dbReference>
<dbReference type="eggNOG" id="COG0322">
    <property type="taxonomic scope" value="Bacteria"/>
</dbReference>
<dbReference type="InterPro" id="IPR004791">
    <property type="entry name" value="UvrC"/>
</dbReference>
<dbReference type="SUPFAM" id="SSF46600">
    <property type="entry name" value="C-terminal UvrC-binding domain of UvrB"/>
    <property type="match status" value="1"/>
</dbReference>
<evidence type="ECO:0000256" key="3">
    <source>
        <dbReference type="ARBA" id="ARBA00022769"/>
    </source>
</evidence>
<dbReference type="NCBIfam" id="TIGR00194">
    <property type="entry name" value="uvrC"/>
    <property type="match status" value="1"/>
</dbReference>
<dbReference type="PROSITE" id="PS50164">
    <property type="entry name" value="GIY_YIG"/>
    <property type="match status" value="1"/>
</dbReference>
<dbReference type="CDD" id="cd10434">
    <property type="entry name" value="GIY-YIG_UvrC_Cho"/>
    <property type="match status" value="1"/>
</dbReference>
<evidence type="ECO:0000259" key="8">
    <source>
        <dbReference type="PROSITE" id="PS50151"/>
    </source>
</evidence>
<keyword evidence="6 7" id="KW-0742">SOS response</keyword>
<comment type="function">
    <text evidence="7">The UvrABC repair system catalyzes the recognition and processing of DNA lesions. UvrC both incises the 5' and 3' sides of the lesion. The N-terminal half is responsible for the 3' incision and the C-terminal half is responsible for the 5' incision.</text>
</comment>
<dbReference type="InterPro" id="IPR038476">
    <property type="entry name" value="UvrC_RNase_H_dom_sf"/>
</dbReference>